<dbReference type="STRING" id="27342.A0A0H2RNJ1"/>
<feature type="region of interest" description="Disordered" evidence="14">
    <location>
        <begin position="1011"/>
        <end position="1081"/>
    </location>
</feature>
<dbReference type="EMBL" id="KQ085958">
    <property type="protein sequence ID" value="KLO13530.1"/>
    <property type="molecule type" value="Genomic_DNA"/>
</dbReference>
<dbReference type="Pfam" id="PF08030">
    <property type="entry name" value="NAD_binding_6"/>
    <property type="match status" value="2"/>
</dbReference>
<evidence type="ECO:0000256" key="14">
    <source>
        <dbReference type="SAM" id="MobiDB-lite"/>
    </source>
</evidence>
<evidence type="ECO:0000256" key="11">
    <source>
        <dbReference type="ARBA" id="ARBA00023136"/>
    </source>
</evidence>
<feature type="region of interest" description="Disordered" evidence="14">
    <location>
        <begin position="844"/>
        <end position="921"/>
    </location>
</feature>
<evidence type="ECO:0000256" key="2">
    <source>
        <dbReference type="ARBA" id="ARBA00006278"/>
    </source>
</evidence>
<dbReference type="InterPro" id="IPR013121">
    <property type="entry name" value="Fe_red_NAD-bd_6"/>
</dbReference>
<comment type="subcellular location">
    <subcellularLocation>
        <location evidence="1">Cell membrane</location>
        <topology evidence="1">Multi-pass membrane protein</topology>
    </subcellularLocation>
</comment>
<keyword evidence="12" id="KW-0325">Glycoprotein</keyword>
<keyword evidence="10" id="KW-0406">Ion transport</keyword>
<feature type="transmembrane region" description="Helical" evidence="15">
    <location>
        <begin position="154"/>
        <end position="175"/>
    </location>
</feature>
<dbReference type="InterPro" id="IPR051410">
    <property type="entry name" value="Ferric/Cupric_Reductase"/>
</dbReference>
<keyword evidence="8 15" id="KW-1133">Transmembrane helix</keyword>
<dbReference type="PANTHER" id="PTHR32361">
    <property type="entry name" value="FERRIC/CUPRIC REDUCTASE TRANSMEMBRANE COMPONENT"/>
    <property type="match status" value="1"/>
</dbReference>
<keyword evidence="9" id="KW-0560">Oxidoreductase</keyword>
<feature type="domain" description="FAD-binding FR-type" evidence="16">
    <location>
        <begin position="548"/>
        <end position="685"/>
    </location>
</feature>
<name>A0A0H2RNJ1_9AGAM</name>
<evidence type="ECO:0000256" key="3">
    <source>
        <dbReference type="ARBA" id="ARBA00012668"/>
    </source>
</evidence>
<feature type="transmembrane region" description="Helical" evidence="15">
    <location>
        <begin position="299"/>
        <end position="324"/>
    </location>
</feature>
<dbReference type="InParanoid" id="A0A0H2RNJ1"/>
<feature type="region of interest" description="Disordered" evidence="14">
    <location>
        <begin position="927"/>
        <end position="946"/>
    </location>
</feature>
<feature type="transmembrane region" description="Helical" evidence="15">
    <location>
        <begin position="336"/>
        <end position="353"/>
    </location>
</feature>
<protein>
    <recommendedName>
        <fullName evidence="3">ferric-chelate reductase (NADPH)</fullName>
        <ecNumber evidence="3">1.16.1.9</ecNumber>
    </recommendedName>
</protein>
<evidence type="ECO:0000256" key="12">
    <source>
        <dbReference type="ARBA" id="ARBA00023180"/>
    </source>
</evidence>
<evidence type="ECO:0000256" key="5">
    <source>
        <dbReference type="ARBA" id="ARBA00022475"/>
    </source>
</evidence>
<comment type="similarity">
    <text evidence="2">Belongs to the ferric reductase (FRE) family.</text>
</comment>
<dbReference type="Pfam" id="PF08022">
    <property type="entry name" value="FAD_binding_8"/>
    <property type="match status" value="1"/>
</dbReference>
<dbReference type="PROSITE" id="PS51384">
    <property type="entry name" value="FAD_FR"/>
    <property type="match status" value="1"/>
</dbReference>
<dbReference type="InterPro" id="IPR017927">
    <property type="entry name" value="FAD-bd_FR_type"/>
</dbReference>
<dbReference type="GO" id="GO:0006879">
    <property type="term" value="P:intracellular iron ion homeostasis"/>
    <property type="evidence" value="ECO:0007669"/>
    <property type="project" value="TreeGrafter"/>
</dbReference>
<feature type="compositionally biased region" description="Basic and acidic residues" evidence="14">
    <location>
        <begin position="895"/>
        <end position="921"/>
    </location>
</feature>
<dbReference type="SFLD" id="SFLDS00052">
    <property type="entry name" value="Ferric_Reductase_Domain"/>
    <property type="match status" value="1"/>
</dbReference>
<evidence type="ECO:0000259" key="16">
    <source>
        <dbReference type="PROSITE" id="PS51384"/>
    </source>
</evidence>
<evidence type="ECO:0000256" key="13">
    <source>
        <dbReference type="ARBA" id="ARBA00048483"/>
    </source>
</evidence>
<comment type="catalytic activity">
    <reaction evidence="13">
        <text>2 a Fe(II)-siderophore + NADP(+) + H(+) = 2 a Fe(III)-siderophore + NADPH</text>
        <dbReference type="Rhea" id="RHEA:28795"/>
        <dbReference type="Rhea" id="RHEA-COMP:11342"/>
        <dbReference type="Rhea" id="RHEA-COMP:11344"/>
        <dbReference type="ChEBI" id="CHEBI:15378"/>
        <dbReference type="ChEBI" id="CHEBI:29033"/>
        <dbReference type="ChEBI" id="CHEBI:29034"/>
        <dbReference type="ChEBI" id="CHEBI:57783"/>
        <dbReference type="ChEBI" id="CHEBI:58349"/>
        <dbReference type="EC" id="1.16.1.9"/>
    </reaction>
</comment>
<evidence type="ECO:0000256" key="10">
    <source>
        <dbReference type="ARBA" id="ARBA00023065"/>
    </source>
</evidence>
<feature type="transmembrane region" description="Helical" evidence="15">
    <location>
        <begin position="270"/>
        <end position="287"/>
    </location>
</feature>
<reference evidence="17 18" key="1">
    <citation type="submission" date="2015-04" db="EMBL/GenBank/DDBJ databases">
        <title>Complete genome sequence of Schizopora paradoxa KUC8140, a cosmopolitan wood degrader in East Asia.</title>
        <authorList>
            <consortium name="DOE Joint Genome Institute"/>
            <person name="Min B."/>
            <person name="Park H."/>
            <person name="Jang Y."/>
            <person name="Kim J.-J."/>
            <person name="Kim K.H."/>
            <person name="Pangilinan J."/>
            <person name="Lipzen A."/>
            <person name="Riley R."/>
            <person name="Grigoriev I.V."/>
            <person name="Spatafora J.W."/>
            <person name="Choi I.-G."/>
        </authorList>
    </citation>
    <scope>NUCLEOTIDE SEQUENCE [LARGE SCALE GENOMIC DNA]</scope>
    <source>
        <strain evidence="17 18">KUC8140</strain>
    </source>
</reference>
<dbReference type="PANTHER" id="PTHR32361:SF9">
    <property type="entry name" value="FERRIC REDUCTASE TRANSMEMBRANE COMPONENT 3-RELATED"/>
    <property type="match status" value="1"/>
</dbReference>
<dbReference type="Pfam" id="PF01794">
    <property type="entry name" value="Ferric_reduct"/>
    <property type="match status" value="1"/>
</dbReference>
<organism evidence="17 18">
    <name type="scientific">Schizopora paradoxa</name>
    <dbReference type="NCBI Taxonomy" id="27342"/>
    <lineage>
        <taxon>Eukaryota</taxon>
        <taxon>Fungi</taxon>
        <taxon>Dikarya</taxon>
        <taxon>Basidiomycota</taxon>
        <taxon>Agaricomycotina</taxon>
        <taxon>Agaricomycetes</taxon>
        <taxon>Hymenochaetales</taxon>
        <taxon>Schizoporaceae</taxon>
        <taxon>Schizopora</taxon>
    </lineage>
</organism>
<keyword evidence="5" id="KW-1003">Cell membrane</keyword>
<dbReference type="SUPFAM" id="SSF63380">
    <property type="entry name" value="Riboflavin synthase domain-like"/>
    <property type="match status" value="1"/>
</dbReference>
<keyword evidence="4" id="KW-0813">Transport</keyword>
<evidence type="ECO:0000256" key="1">
    <source>
        <dbReference type="ARBA" id="ARBA00004651"/>
    </source>
</evidence>
<evidence type="ECO:0000256" key="15">
    <source>
        <dbReference type="SAM" id="Phobius"/>
    </source>
</evidence>
<keyword evidence="18" id="KW-1185">Reference proteome</keyword>
<feature type="compositionally biased region" description="Basic and acidic residues" evidence="14">
    <location>
        <begin position="416"/>
        <end position="430"/>
    </location>
</feature>
<dbReference type="InterPro" id="IPR017938">
    <property type="entry name" value="Riboflavin_synthase-like_b-brl"/>
</dbReference>
<feature type="compositionally biased region" description="Low complexity" evidence="14">
    <location>
        <begin position="863"/>
        <end position="878"/>
    </location>
</feature>
<sequence length="1203" mass="131549">MTSTSVWTPPITVIEASSTAGLRSTYIPPFATSATFVASSATTQSRASGSLALPTVSGHPANPTTPAFQNDLDWVSAYLLIHSLSQNSYVYAYIFWFFVALIFAFLSLLQNTGARGGVLGAWWSKWALRRRTWRKAVSQTAHRQPWSLPSNAQLLSLVCLSVAVAALCVAGPNYLNPRTGLFNFSLPQDSITKRDSDFNPSILQFFQAQYTISKSLWSSAARAGEISVMLLPLTVLLALKAPPFAIFAIPYTAQLHFDKLVRLHRWAGRLVFLVVLAHVVMWCIELSRNRRPSTGELVWHYVFLYNKFIFGWVAFGSLTILTLLSLRPIRTLRYPIFYNSHLILTPVVLVFTALHHPPVWWWAWSALFIWVGERLWRATFWVYVNGLFGVNDSKKWTAPPTHAQRNISGESGNSVTEKRPSYGFKNKHDSVSTGQESFEMSPISPTPRRPPGRDSLAPHTSSETLSPPNRASFGFWDPRYLDRDGTHTPSYSIDSIAYDGDDRGGAGTPLSFNSKVALAAPIGSPGLPPSPAPGVNALARNAIPYAPQDPVPPGFAHATLLPGRTVRLRVLPRGAFSWAPGQHVLIGVPAVSKLSTHPFSIASVCDELAGAAEADSPAAEKGEGRKGDDNQVHISHNGLELVILVRAKKGWTRRLWNLVEDMQARCERVLPSEVGQLPTGYTPPPVDRRASGGINATGGVLLRTLIDGPFGSTARTRWGDYSSVLIVAGGSGVSYGVSILEYYCLCLSGRDGRYLGTRISGSPWHKGGWKTERVRFVWLVREYSHIQWCASSLRRCLALLHSSHALEINIYVTHYKPPREIRHSSHSQPGVAQLAAEEGMNTDLLLPPAPRFAQKSRRERPTSNASSLMSDSESSIGSEDSDNSYVDTDYDFDNFGDHREGADGAKHEGSSHDGHDSGLGHEEHVLDYTNFDGDDDEPLPGESHLSRKLKKEGKLRRAKTKKTLKARLAKKALDVRSSFIHGSGSKTPAGADTLQARASSSVAIEVYPDTPRRAPALSSDPLLATSSTSPPTSPREVGADGEHGGHFAAMQSLTPSRLSTAPSSRLSVAGDDGAHGAQRPSLTVRPLSGVSTFSNASSLEMRSPIDRDGRWLDLQDGKLAIGQQELQDIRIISEVAHPGKPKLDRILQNEVEDSKGRLAVCCCGPTSLNALMRKYVAAQISPSKILKGDMRGSIDFITEDFEY</sequence>
<dbReference type="InterPro" id="IPR013112">
    <property type="entry name" value="FAD-bd_8"/>
</dbReference>
<evidence type="ECO:0000313" key="18">
    <source>
        <dbReference type="Proteomes" id="UP000053477"/>
    </source>
</evidence>
<keyword evidence="6 15" id="KW-0812">Transmembrane</keyword>
<feature type="transmembrane region" description="Helical" evidence="15">
    <location>
        <begin position="226"/>
        <end position="249"/>
    </location>
</feature>
<feature type="compositionally biased region" description="Polar residues" evidence="14">
    <location>
        <begin position="1051"/>
        <end position="1066"/>
    </location>
</feature>
<proteinExistence type="inferred from homology"/>
<dbReference type="EC" id="1.16.1.9" evidence="3"/>
<dbReference type="GO" id="GO:0005886">
    <property type="term" value="C:plasma membrane"/>
    <property type="evidence" value="ECO:0007669"/>
    <property type="project" value="UniProtKB-SubCell"/>
</dbReference>
<feature type="compositionally biased region" description="Polar residues" evidence="14">
    <location>
        <begin position="403"/>
        <end position="415"/>
    </location>
</feature>
<evidence type="ECO:0000256" key="9">
    <source>
        <dbReference type="ARBA" id="ARBA00023002"/>
    </source>
</evidence>
<keyword evidence="7" id="KW-0249">Electron transport</keyword>
<keyword evidence="11 15" id="KW-0472">Membrane</keyword>
<evidence type="ECO:0000256" key="7">
    <source>
        <dbReference type="ARBA" id="ARBA00022982"/>
    </source>
</evidence>
<evidence type="ECO:0000313" key="17">
    <source>
        <dbReference type="EMBL" id="KLO13530.1"/>
    </source>
</evidence>
<dbReference type="InterPro" id="IPR013130">
    <property type="entry name" value="Fe3_Rdtase_TM_dom"/>
</dbReference>
<dbReference type="GO" id="GO:0052851">
    <property type="term" value="F:ferric-chelate reductase (NADPH) activity"/>
    <property type="evidence" value="ECO:0007669"/>
    <property type="project" value="UniProtKB-EC"/>
</dbReference>
<feature type="transmembrane region" description="Helical" evidence="15">
    <location>
        <begin position="90"/>
        <end position="109"/>
    </location>
</feature>
<dbReference type="InterPro" id="IPR039261">
    <property type="entry name" value="FNR_nucleotide-bd"/>
</dbReference>
<accession>A0A0H2RNJ1</accession>
<dbReference type="Proteomes" id="UP000053477">
    <property type="component" value="Unassembled WGS sequence"/>
</dbReference>
<gene>
    <name evidence="17" type="ORF">SCHPADRAFT_852441</name>
</gene>
<dbReference type="GO" id="GO:0006826">
    <property type="term" value="P:iron ion transport"/>
    <property type="evidence" value="ECO:0007669"/>
    <property type="project" value="UniProtKB-ARBA"/>
</dbReference>
<dbReference type="OrthoDB" id="10006946at2759"/>
<evidence type="ECO:0000256" key="8">
    <source>
        <dbReference type="ARBA" id="ARBA00022989"/>
    </source>
</evidence>
<feature type="compositionally biased region" description="Polar residues" evidence="14">
    <location>
        <begin position="458"/>
        <end position="469"/>
    </location>
</feature>
<feature type="region of interest" description="Disordered" evidence="14">
    <location>
        <begin position="399"/>
        <end position="470"/>
    </location>
</feature>
<dbReference type="Gene3D" id="3.40.50.80">
    <property type="entry name" value="Nucleotide-binding domain of ferredoxin-NADP reductase (FNR) module"/>
    <property type="match status" value="2"/>
</dbReference>
<evidence type="ECO:0000256" key="6">
    <source>
        <dbReference type="ARBA" id="ARBA00022692"/>
    </source>
</evidence>
<feature type="compositionally biased region" description="Low complexity" evidence="14">
    <location>
        <begin position="1014"/>
        <end position="1030"/>
    </location>
</feature>
<evidence type="ECO:0000256" key="4">
    <source>
        <dbReference type="ARBA" id="ARBA00022448"/>
    </source>
</evidence>
<dbReference type="CDD" id="cd06186">
    <property type="entry name" value="NOX_Duox_like_FAD_NADP"/>
    <property type="match status" value="1"/>
</dbReference>
<dbReference type="GO" id="GO:0015677">
    <property type="term" value="P:copper ion import"/>
    <property type="evidence" value="ECO:0007669"/>
    <property type="project" value="TreeGrafter"/>
</dbReference>
<dbReference type="AlphaFoldDB" id="A0A0H2RNJ1"/>